<proteinExistence type="predicted"/>
<dbReference type="Proteomes" id="UP000438429">
    <property type="component" value="Unassembled WGS sequence"/>
</dbReference>
<sequence length="117" mass="13104">MQTENPGGSTDEKTEDNVWIRSDKSALGSRSSGVRDVWTMSGSLSCLRSDHLSNKDCIQKQAGLIESLKIVAATFFVYKVLIYFQTNTEDSWTLPKKMNVKTQMSVNDVPDIFSNFS</sequence>
<comment type="caution">
    <text evidence="1">The sequence shown here is derived from an EMBL/GenBank/DDBJ whole genome shotgun (WGS) entry which is preliminary data.</text>
</comment>
<dbReference type="AlphaFoldDB" id="A0A6A4SI69"/>
<accession>A0A6A4SI69</accession>
<reference evidence="1 2" key="1">
    <citation type="submission" date="2019-06" db="EMBL/GenBank/DDBJ databases">
        <title>Draft genomes of female and male turbot (Scophthalmus maximus).</title>
        <authorList>
            <person name="Xu H."/>
            <person name="Xu X.-W."/>
            <person name="Shao C."/>
            <person name="Chen S."/>
        </authorList>
    </citation>
    <scope>NUCLEOTIDE SEQUENCE [LARGE SCALE GENOMIC DNA]</scope>
    <source>
        <strain evidence="1">Ysfricsl-2016a</strain>
        <tissue evidence="1">Blood</tissue>
    </source>
</reference>
<organism evidence="1 2">
    <name type="scientific">Scophthalmus maximus</name>
    <name type="common">Turbot</name>
    <name type="synonym">Psetta maxima</name>
    <dbReference type="NCBI Taxonomy" id="52904"/>
    <lineage>
        <taxon>Eukaryota</taxon>
        <taxon>Metazoa</taxon>
        <taxon>Chordata</taxon>
        <taxon>Craniata</taxon>
        <taxon>Vertebrata</taxon>
        <taxon>Euteleostomi</taxon>
        <taxon>Actinopterygii</taxon>
        <taxon>Neopterygii</taxon>
        <taxon>Teleostei</taxon>
        <taxon>Neoteleostei</taxon>
        <taxon>Acanthomorphata</taxon>
        <taxon>Carangaria</taxon>
        <taxon>Pleuronectiformes</taxon>
        <taxon>Pleuronectoidei</taxon>
        <taxon>Scophthalmidae</taxon>
        <taxon>Scophthalmus</taxon>
    </lineage>
</organism>
<evidence type="ECO:0000313" key="1">
    <source>
        <dbReference type="EMBL" id="KAF0031908.1"/>
    </source>
</evidence>
<name>A0A6A4SI69_SCOMX</name>
<dbReference type="EMBL" id="VEVO01000014">
    <property type="protein sequence ID" value="KAF0031908.1"/>
    <property type="molecule type" value="Genomic_DNA"/>
</dbReference>
<protein>
    <submittedName>
        <fullName evidence="1">Uncharacterized protein</fullName>
    </submittedName>
</protein>
<gene>
    <name evidence="1" type="ORF">F2P81_016463</name>
</gene>
<evidence type="ECO:0000313" key="2">
    <source>
        <dbReference type="Proteomes" id="UP000438429"/>
    </source>
</evidence>